<evidence type="ECO:0000313" key="3">
    <source>
        <dbReference type="Proteomes" id="UP000299102"/>
    </source>
</evidence>
<dbReference type="PANTHER" id="PTHR20992:SF12">
    <property type="entry name" value="IP07646P"/>
    <property type="match status" value="1"/>
</dbReference>
<keyword evidence="1" id="KW-0472">Membrane</keyword>
<dbReference type="AlphaFoldDB" id="A0A4C1WHK0"/>
<keyword evidence="1" id="KW-1133">Transmembrane helix</keyword>
<protein>
    <submittedName>
        <fullName evidence="2">Uncharacterized protein</fullName>
    </submittedName>
</protein>
<dbReference type="Proteomes" id="UP000299102">
    <property type="component" value="Unassembled WGS sequence"/>
</dbReference>
<feature type="transmembrane region" description="Helical" evidence="1">
    <location>
        <begin position="25"/>
        <end position="44"/>
    </location>
</feature>
<proteinExistence type="predicted"/>
<dbReference type="Pfam" id="PF04087">
    <property type="entry name" value="DUF389"/>
    <property type="match status" value="1"/>
</dbReference>
<comment type="caution">
    <text evidence="2">The sequence shown here is derived from an EMBL/GenBank/DDBJ whole genome shotgun (WGS) entry which is preliminary data.</text>
</comment>
<keyword evidence="3" id="KW-1185">Reference proteome</keyword>
<dbReference type="EMBL" id="BGZK01000570">
    <property type="protein sequence ID" value="GBP50651.1"/>
    <property type="molecule type" value="Genomic_DNA"/>
</dbReference>
<dbReference type="OrthoDB" id="543859at2759"/>
<dbReference type="PANTHER" id="PTHR20992">
    <property type="entry name" value="AT15442P-RELATED"/>
    <property type="match status" value="1"/>
</dbReference>
<evidence type="ECO:0000313" key="2">
    <source>
        <dbReference type="EMBL" id="GBP50651.1"/>
    </source>
</evidence>
<reference evidence="2 3" key="1">
    <citation type="journal article" date="2019" name="Commun. Biol.">
        <title>The bagworm genome reveals a unique fibroin gene that provides high tensile strength.</title>
        <authorList>
            <person name="Kono N."/>
            <person name="Nakamura H."/>
            <person name="Ohtoshi R."/>
            <person name="Tomita M."/>
            <person name="Numata K."/>
            <person name="Arakawa K."/>
        </authorList>
    </citation>
    <scope>NUCLEOTIDE SEQUENCE [LARGE SCALE GENOMIC DNA]</scope>
</reference>
<evidence type="ECO:0000256" key="1">
    <source>
        <dbReference type="SAM" id="Phobius"/>
    </source>
</evidence>
<keyword evidence="1" id="KW-0812">Transmembrane</keyword>
<sequence length="197" mass="22386">MGPVTSITFGAIIADKSVVRSGFEGLAVGTLVSLLFGFIVGLVFGSTEMPRGVDDFPTEAMKVRNTTQCEDTDFRQFVLVGYGSGIDQQRRTCGTGYDGEYASDSDKTAKRGKEKNKRTRKWKEERDFESYQGSAMEIAWEHVNSYLSYHPMDNIIIVFRELMNLLVIAMRYLDNVRRLPSSVPDDFEEDFFFMFSE</sequence>
<name>A0A4C1WHK0_EUMVA</name>
<gene>
    <name evidence="2" type="ORF">EVAR_34159_1</name>
</gene>
<dbReference type="InterPro" id="IPR005240">
    <property type="entry name" value="DUF389"/>
</dbReference>
<organism evidence="2 3">
    <name type="scientific">Eumeta variegata</name>
    <name type="common">Bagworm moth</name>
    <name type="synonym">Eumeta japonica</name>
    <dbReference type="NCBI Taxonomy" id="151549"/>
    <lineage>
        <taxon>Eukaryota</taxon>
        <taxon>Metazoa</taxon>
        <taxon>Ecdysozoa</taxon>
        <taxon>Arthropoda</taxon>
        <taxon>Hexapoda</taxon>
        <taxon>Insecta</taxon>
        <taxon>Pterygota</taxon>
        <taxon>Neoptera</taxon>
        <taxon>Endopterygota</taxon>
        <taxon>Lepidoptera</taxon>
        <taxon>Glossata</taxon>
        <taxon>Ditrysia</taxon>
        <taxon>Tineoidea</taxon>
        <taxon>Psychidae</taxon>
        <taxon>Oiketicinae</taxon>
        <taxon>Eumeta</taxon>
    </lineage>
</organism>
<accession>A0A4C1WHK0</accession>